<dbReference type="EMBL" id="VJVZ01000006">
    <property type="protein sequence ID" value="TRW24345.1"/>
    <property type="molecule type" value="Genomic_DNA"/>
</dbReference>
<accession>A0A552V1L8</accession>
<proteinExistence type="predicted"/>
<gene>
    <name evidence="2" type="ORF">FMM05_10970</name>
</gene>
<evidence type="ECO:0000256" key="1">
    <source>
        <dbReference type="SAM" id="SignalP"/>
    </source>
</evidence>
<evidence type="ECO:0008006" key="4">
    <source>
        <dbReference type="Google" id="ProtNLM"/>
    </source>
</evidence>
<dbReference type="AlphaFoldDB" id="A0A552V1L8"/>
<dbReference type="OrthoDB" id="1376756at2"/>
<name>A0A552V1L8_9FLAO</name>
<keyword evidence="1" id="KW-0732">Signal</keyword>
<keyword evidence="3" id="KW-1185">Reference proteome</keyword>
<sequence>MKTTLLLLLSTFSSAIFAQQVIHITPQQLMDNIRKTEGKSTVIQFWNPNCKEVSEIVTEYKAAEEGYSKTTDFYFIAITSKDELIVKAIAENNYKYNLYVVDASVQPDLYERRQTFCKQLSKLLKIKEADFLSLCLDKNDKVTYTGDAAYSDIKKVIPTK</sequence>
<organism evidence="2 3">
    <name type="scientific">Flavobacterium zepuense</name>
    <dbReference type="NCBI Taxonomy" id="2593302"/>
    <lineage>
        <taxon>Bacteria</taxon>
        <taxon>Pseudomonadati</taxon>
        <taxon>Bacteroidota</taxon>
        <taxon>Flavobacteriia</taxon>
        <taxon>Flavobacteriales</taxon>
        <taxon>Flavobacteriaceae</taxon>
        <taxon>Flavobacterium</taxon>
    </lineage>
</organism>
<dbReference type="Gene3D" id="3.40.30.10">
    <property type="entry name" value="Glutaredoxin"/>
    <property type="match status" value="1"/>
</dbReference>
<dbReference type="RefSeq" id="WP_143373425.1">
    <property type="nucleotide sequence ID" value="NZ_VJVZ01000006.1"/>
</dbReference>
<evidence type="ECO:0000313" key="2">
    <source>
        <dbReference type="EMBL" id="TRW24345.1"/>
    </source>
</evidence>
<dbReference type="Proteomes" id="UP000320643">
    <property type="component" value="Unassembled WGS sequence"/>
</dbReference>
<evidence type="ECO:0000313" key="3">
    <source>
        <dbReference type="Proteomes" id="UP000320643"/>
    </source>
</evidence>
<feature type="chain" id="PRO_5021937331" description="Thioredoxin domain-containing protein" evidence="1">
    <location>
        <begin position="19"/>
        <end position="160"/>
    </location>
</feature>
<feature type="signal peptide" evidence="1">
    <location>
        <begin position="1"/>
        <end position="18"/>
    </location>
</feature>
<protein>
    <recommendedName>
        <fullName evidence="4">Thioredoxin domain-containing protein</fullName>
    </recommendedName>
</protein>
<reference evidence="2 3" key="1">
    <citation type="submission" date="2019-07" db="EMBL/GenBank/DDBJ databases">
        <title>Flavobacterium sp. nov., isolated from glacier ice.</title>
        <authorList>
            <person name="Liu Q."/>
            <person name="Xin Y.-H."/>
        </authorList>
    </citation>
    <scope>NUCLEOTIDE SEQUENCE [LARGE SCALE GENOMIC DNA]</scope>
    <source>
        <strain evidence="2 3">ZT4R6</strain>
    </source>
</reference>
<comment type="caution">
    <text evidence="2">The sequence shown here is derived from an EMBL/GenBank/DDBJ whole genome shotgun (WGS) entry which is preliminary data.</text>
</comment>